<dbReference type="GO" id="GO:0016651">
    <property type="term" value="F:oxidoreductase activity, acting on NAD(P)H"/>
    <property type="evidence" value="ECO:0007669"/>
    <property type="project" value="InterPro"/>
</dbReference>
<dbReference type="InterPro" id="IPR013154">
    <property type="entry name" value="ADH-like_N"/>
</dbReference>
<evidence type="ECO:0000256" key="5">
    <source>
        <dbReference type="ARBA" id="ARBA00023002"/>
    </source>
</evidence>
<name>A0A8T9BH81_9HELO</name>
<feature type="compositionally biased region" description="Polar residues" evidence="6">
    <location>
        <begin position="44"/>
        <end position="58"/>
    </location>
</feature>
<feature type="region of interest" description="Disordered" evidence="6">
    <location>
        <begin position="43"/>
        <end position="65"/>
    </location>
</feature>
<evidence type="ECO:0000313" key="9">
    <source>
        <dbReference type="Proteomes" id="UP000469559"/>
    </source>
</evidence>
<dbReference type="SUPFAM" id="SSF51735">
    <property type="entry name" value="NAD(P)-binding Rossmann-fold domains"/>
    <property type="match status" value="1"/>
</dbReference>
<dbReference type="Gene3D" id="3.40.50.720">
    <property type="entry name" value="NAD(P)-binding Rossmann-like Domain"/>
    <property type="match status" value="1"/>
</dbReference>
<evidence type="ECO:0000256" key="2">
    <source>
        <dbReference type="ARBA" id="ARBA00011245"/>
    </source>
</evidence>
<dbReference type="PANTHER" id="PTHR45348:SF1">
    <property type="entry name" value="TRANS-ENOYL REDUCTASE STHE"/>
    <property type="match status" value="1"/>
</dbReference>
<organism evidence="8 9">
    <name type="scientific">Lachnellula arida</name>
    <dbReference type="NCBI Taxonomy" id="1316785"/>
    <lineage>
        <taxon>Eukaryota</taxon>
        <taxon>Fungi</taxon>
        <taxon>Dikarya</taxon>
        <taxon>Ascomycota</taxon>
        <taxon>Pezizomycotina</taxon>
        <taxon>Leotiomycetes</taxon>
        <taxon>Helotiales</taxon>
        <taxon>Lachnaceae</taxon>
        <taxon>Lachnellula</taxon>
    </lineage>
</organism>
<evidence type="ECO:0000256" key="6">
    <source>
        <dbReference type="SAM" id="MobiDB-lite"/>
    </source>
</evidence>
<dbReference type="InterPro" id="IPR047122">
    <property type="entry name" value="Trans-enoyl_RdTase-like"/>
</dbReference>
<dbReference type="InterPro" id="IPR036291">
    <property type="entry name" value="NAD(P)-bd_dom_sf"/>
</dbReference>
<keyword evidence="5" id="KW-0560">Oxidoreductase</keyword>
<dbReference type="InterPro" id="IPR020843">
    <property type="entry name" value="ER"/>
</dbReference>
<comment type="similarity">
    <text evidence="1">Belongs to the zinc-containing alcohol dehydrogenase family.</text>
</comment>
<dbReference type="Gene3D" id="3.90.180.10">
    <property type="entry name" value="Medium-chain alcohol dehydrogenases, catalytic domain"/>
    <property type="match status" value="1"/>
</dbReference>
<dbReference type="SMART" id="SM00829">
    <property type="entry name" value="PKS_ER"/>
    <property type="match status" value="1"/>
</dbReference>
<keyword evidence="3" id="KW-0547">Nucleotide-binding</keyword>
<evidence type="ECO:0000256" key="4">
    <source>
        <dbReference type="ARBA" id="ARBA00022857"/>
    </source>
</evidence>
<proteinExistence type="inferred from homology"/>
<dbReference type="Proteomes" id="UP000469559">
    <property type="component" value="Unassembled WGS sequence"/>
</dbReference>
<dbReference type="PANTHER" id="PTHR45348">
    <property type="entry name" value="HYPOTHETICAL OXIDOREDUCTASE (EUROFUNG)"/>
    <property type="match status" value="1"/>
</dbReference>
<dbReference type="AlphaFoldDB" id="A0A8T9BH81"/>
<reference evidence="8 9" key="1">
    <citation type="submission" date="2018-05" db="EMBL/GenBank/DDBJ databases">
        <title>Whole genome sequencing for identification of molecular markers to develop diagnostic detection tools for the regulated plant pathogen Lachnellula willkommii.</title>
        <authorList>
            <person name="Giroux E."/>
            <person name="Bilodeau G."/>
        </authorList>
    </citation>
    <scope>NUCLEOTIDE SEQUENCE [LARGE SCALE GENOMIC DNA]</scope>
    <source>
        <strain evidence="8 9">CBS 203.66</strain>
    </source>
</reference>
<dbReference type="InterPro" id="IPR013149">
    <property type="entry name" value="ADH-like_C"/>
</dbReference>
<evidence type="ECO:0000256" key="3">
    <source>
        <dbReference type="ARBA" id="ARBA00022741"/>
    </source>
</evidence>
<dbReference type="EMBL" id="QGMF01000118">
    <property type="protein sequence ID" value="TVY19258.1"/>
    <property type="molecule type" value="Genomic_DNA"/>
</dbReference>
<feature type="domain" description="Enoyl reductase (ER)" evidence="7">
    <location>
        <begin position="99"/>
        <end position="436"/>
    </location>
</feature>
<protein>
    <submittedName>
        <fullName evidence="8">Trans-enoyl reductase fsa3</fullName>
    </submittedName>
</protein>
<sequence>MPQQMTARLPSIRLTSSLYQVQVQGIGLGLELCGFAPLYARHGTSGSDSDTPAPTPNTRQEKPNRTSLRMITQWGNRFAPSQMSPPTLLPTHQDAIVADQSGNLAISTTVPLPEIRSDEILIKTTAVAINPSDVKLTGQMAAPAAIAGSDCAGIVVAVGEIAQERFKVGDRVCAPTVPMDPLNPLSGAFAEYVPLVADFALKVPKTLPLEHAAALGTGVATIGYALFRSLCIPGHPEKKAMEPATVLVWGGSSATGTMAIQLIRRSGCIPITACSPKNFALVKSRGAEKAFDYHDSECAAQIKAYTGNALDFALDCVCDAQSMQACYAAIGRAGGSYTTLEPYHQKLHTRKRIRPDWILGIALFGREIGWKDPYHVEADAELRDFGRRWFQCVQSLLDRGEIQPHPVRIGNEVGFEGVMKGITLMKQKTVSGEKLVYRLKDTR</sequence>
<dbReference type="SUPFAM" id="SSF50129">
    <property type="entry name" value="GroES-like"/>
    <property type="match status" value="1"/>
</dbReference>
<evidence type="ECO:0000256" key="1">
    <source>
        <dbReference type="ARBA" id="ARBA00008072"/>
    </source>
</evidence>
<comment type="caution">
    <text evidence="8">The sequence shown here is derived from an EMBL/GenBank/DDBJ whole genome shotgun (WGS) entry which is preliminary data.</text>
</comment>
<dbReference type="CDD" id="cd08249">
    <property type="entry name" value="enoyl_reductase_like"/>
    <property type="match status" value="1"/>
</dbReference>
<dbReference type="OrthoDB" id="48317at2759"/>
<gene>
    <name evidence="8" type="primary">fsa3_0</name>
    <name evidence="8" type="ORF">LARI1_G003785</name>
</gene>
<evidence type="ECO:0000313" key="8">
    <source>
        <dbReference type="EMBL" id="TVY19258.1"/>
    </source>
</evidence>
<dbReference type="InterPro" id="IPR011032">
    <property type="entry name" value="GroES-like_sf"/>
</dbReference>
<dbReference type="Pfam" id="PF08240">
    <property type="entry name" value="ADH_N"/>
    <property type="match status" value="1"/>
</dbReference>
<keyword evidence="4" id="KW-0521">NADP</keyword>
<accession>A0A8T9BH81</accession>
<evidence type="ECO:0000259" key="7">
    <source>
        <dbReference type="SMART" id="SM00829"/>
    </source>
</evidence>
<dbReference type="Pfam" id="PF00107">
    <property type="entry name" value="ADH_zinc_N"/>
    <property type="match status" value="1"/>
</dbReference>
<dbReference type="GO" id="GO:0000166">
    <property type="term" value="F:nucleotide binding"/>
    <property type="evidence" value="ECO:0007669"/>
    <property type="project" value="UniProtKB-KW"/>
</dbReference>
<comment type="subunit">
    <text evidence="2">Monomer.</text>
</comment>
<keyword evidence="9" id="KW-1185">Reference proteome</keyword>